<gene>
    <name evidence="4" type="ORF">PHYEVI_LOCUS11832</name>
</gene>
<dbReference type="InterPro" id="IPR001878">
    <property type="entry name" value="Znf_CCHC"/>
</dbReference>
<dbReference type="EMBL" id="CAKJVH030000013">
    <property type="protein sequence ID" value="CAH1188778.1"/>
    <property type="molecule type" value="Genomic_DNA"/>
</dbReference>
<feature type="region of interest" description="Disordered" evidence="2">
    <location>
        <begin position="1"/>
        <end position="49"/>
    </location>
</feature>
<accession>A0A9P0DWX9</accession>
<keyword evidence="5" id="KW-1185">Reference proteome</keyword>
<evidence type="ECO:0000313" key="4">
    <source>
        <dbReference type="EMBL" id="CAH1188778.1"/>
    </source>
</evidence>
<evidence type="ECO:0000256" key="2">
    <source>
        <dbReference type="SAM" id="MobiDB-lite"/>
    </source>
</evidence>
<keyword evidence="1" id="KW-0863">Zinc-finger</keyword>
<keyword evidence="1" id="KW-0862">Zinc</keyword>
<dbReference type="Proteomes" id="UP001153712">
    <property type="component" value="Unassembled WGS sequence"/>
</dbReference>
<protein>
    <recommendedName>
        <fullName evidence="3">CCHC-type domain-containing protein</fullName>
    </recommendedName>
</protein>
<sequence>MDPRRLGTPEGPLDAARGFPRSQMTPRSPPTTQPPRKRKNSSPSILDDAEKAAAEIETTRRDMDEEDTRIEQGIQDILVSTVQDNKKRRINELNETDNNTDNDDKDENTIDKLIALKDNIIRATSRMEKGKLTFNRADQTVVQESLQALTNIMIKLVYNYGQTVGQKQTTETDTKTTNKDNTILKEIKEIKMSLNQRTTNRETSRRQMDKLAAAPKTLVPHTTDDETIDTDEDWKVIRRRTRKTYADMTKDKTDKTTKENTGWTTPPTVDNLRTIVAIDNVTNPRQVVDKIKQATMTETNKQGGLRNIIPLPGGKVILHCRDQAQKTTLMGSLTKDKDLVVIDRIKHRPKFTITGVTKGTDGQGLTDNDIIDMILNENDDINDKYGQDLKKRLKIVARKNCRNAFKENIVVEADVETFKYFVKKDRVYIDMVATQIQEAVSVGLCFNCHKYGHVAKYCKDEARCHLCGGSHNHTKCEAKHLDCLNCKAAKIPEGHRHHSARDKLCPIYERKLRQSRQYIHFNGTALQYGYWPPAPGSKERAGVSGESFVEAAAEETMVGRIPHPPPWQAY</sequence>
<organism evidence="4 5">
    <name type="scientific">Phyllotreta striolata</name>
    <name type="common">Striped flea beetle</name>
    <name type="synonym">Crioceris striolata</name>
    <dbReference type="NCBI Taxonomy" id="444603"/>
    <lineage>
        <taxon>Eukaryota</taxon>
        <taxon>Metazoa</taxon>
        <taxon>Ecdysozoa</taxon>
        <taxon>Arthropoda</taxon>
        <taxon>Hexapoda</taxon>
        <taxon>Insecta</taxon>
        <taxon>Pterygota</taxon>
        <taxon>Neoptera</taxon>
        <taxon>Endopterygota</taxon>
        <taxon>Coleoptera</taxon>
        <taxon>Polyphaga</taxon>
        <taxon>Cucujiformia</taxon>
        <taxon>Chrysomeloidea</taxon>
        <taxon>Chrysomelidae</taxon>
        <taxon>Galerucinae</taxon>
        <taxon>Alticini</taxon>
        <taxon>Phyllotreta</taxon>
    </lineage>
</organism>
<reference evidence="4" key="1">
    <citation type="submission" date="2022-01" db="EMBL/GenBank/DDBJ databases">
        <authorList>
            <person name="King R."/>
        </authorList>
    </citation>
    <scope>NUCLEOTIDE SEQUENCE</scope>
</reference>
<evidence type="ECO:0000313" key="5">
    <source>
        <dbReference type="Proteomes" id="UP001153712"/>
    </source>
</evidence>
<proteinExistence type="predicted"/>
<dbReference type="GO" id="GO:0008270">
    <property type="term" value="F:zinc ion binding"/>
    <property type="evidence" value="ECO:0007669"/>
    <property type="project" value="UniProtKB-KW"/>
</dbReference>
<keyword evidence="1" id="KW-0479">Metal-binding</keyword>
<dbReference type="AlphaFoldDB" id="A0A9P0DWX9"/>
<comment type="caution">
    <text evidence="4">The sequence shown here is derived from an EMBL/GenBank/DDBJ whole genome shotgun (WGS) entry which is preliminary data.</text>
</comment>
<name>A0A9P0DWX9_PHYSR</name>
<evidence type="ECO:0000259" key="3">
    <source>
        <dbReference type="PROSITE" id="PS50158"/>
    </source>
</evidence>
<dbReference type="OrthoDB" id="10042604at2759"/>
<dbReference type="GO" id="GO:0003676">
    <property type="term" value="F:nucleic acid binding"/>
    <property type="evidence" value="ECO:0007669"/>
    <property type="project" value="InterPro"/>
</dbReference>
<evidence type="ECO:0000256" key="1">
    <source>
        <dbReference type="PROSITE-ProRule" id="PRU00047"/>
    </source>
</evidence>
<feature type="domain" description="CCHC-type" evidence="3">
    <location>
        <begin position="445"/>
        <end position="460"/>
    </location>
</feature>
<dbReference type="PROSITE" id="PS50158">
    <property type="entry name" value="ZF_CCHC"/>
    <property type="match status" value="1"/>
</dbReference>